<reference evidence="2" key="1">
    <citation type="journal article" date="2019" name="Int. J. Syst. Evol. Microbiol.">
        <title>The Global Catalogue of Microorganisms (GCM) 10K type strain sequencing project: providing services to taxonomists for standard genome sequencing and annotation.</title>
        <authorList>
            <consortium name="The Broad Institute Genomics Platform"/>
            <consortium name="The Broad Institute Genome Sequencing Center for Infectious Disease"/>
            <person name="Wu L."/>
            <person name="Ma J."/>
        </authorList>
    </citation>
    <scope>NUCLEOTIDE SEQUENCE [LARGE SCALE GENOMIC DNA]</scope>
    <source>
        <strain evidence="2">JCM 3296</strain>
    </source>
</reference>
<dbReference type="EMBL" id="BMRE01000122">
    <property type="protein sequence ID" value="GGU87900.1"/>
    <property type="molecule type" value="Genomic_DNA"/>
</dbReference>
<proteinExistence type="predicted"/>
<keyword evidence="2" id="KW-1185">Reference proteome</keyword>
<evidence type="ECO:0000313" key="1">
    <source>
        <dbReference type="EMBL" id="GGU87900.1"/>
    </source>
</evidence>
<protein>
    <submittedName>
        <fullName evidence="1">Uncharacterized protein</fullName>
    </submittedName>
</protein>
<evidence type="ECO:0000313" key="2">
    <source>
        <dbReference type="Proteomes" id="UP000649573"/>
    </source>
</evidence>
<name>A0ABQ2VHW8_9PSEU</name>
<gene>
    <name evidence="1" type="ORF">GCM10010178_91960</name>
</gene>
<dbReference type="RefSeq" id="WP_189260099.1">
    <property type="nucleotide sequence ID" value="NZ_BMRE01000122.1"/>
</dbReference>
<sequence length="81" mass="8941">MLVGWPQTSPDEFRGSVVNLEPPTEEDVAVALLPPGAEPPKALVDDARKLLEEKQELGYVGYEAAREAVETLRERIEPEVV</sequence>
<organism evidence="1 2">
    <name type="scientific">Lentzea flava</name>
    <dbReference type="NCBI Taxonomy" id="103732"/>
    <lineage>
        <taxon>Bacteria</taxon>
        <taxon>Bacillati</taxon>
        <taxon>Actinomycetota</taxon>
        <taxon>Actinomycetes</taxon>
        <taxon>Pseudonocardiales</taxon>
        <taxon>Pseudonocardiaceae</taxon>
        <taxon>Lentzea</taxon>
    </lineage>
</organism>
<dbReference type="Proteomes" id="UP000649573">
    <property type="component" value="Unassembled WGS sequence"/>
</dbReference>
<accession>A0ABQ2VHW8</accession>
<comment type="caution">
    <text evidence="1">The sequence shown here is derived from an EMBL/GenBank/DDBJ whole genome shotgun (WGS) entry which is preliminary data.</text>
</comment>